<comment type="subcellular location">
    <subcellularLocation>
        <location evidence="6">Cytoplasm</location>
    </subcellularLocation>
</comment>
<accession>A0AAJ1MLH7</accession>
<comment type="catalytic activity">
    <reaction evidence="5 6">
        <text>2-deoxy-D-ribose 5-phosphate = D-glyceraldehyde 3-phosphate + acetaldehyde</text>
        <dbReference type="Rhea" id="RHEA:12821"/>
        <dbReference type="ChEBI" id="CHEBI:15343"/>
        <dbReference type="ChEBI" id="CHEBI:59776"/>
        <dbReference type="ChEBI" id="CHEBI:62877"/>
        <dbReference type="EC" id="4.1.2.4"/>
    </reaction>
</comment>
<dbReference type="InterPro" id="IPR011343">
    <property type="entry name" value="DeoC"/>
</dbReference>
<dbReference type="Proteomes" id="UP001221217">
    <property type="component" value="Unassembled WGS sequence"/>
</dbReference>
<dbReference type="Pfam" id="PF01791">
    <property type="entry name" value="DeoC"/>
    <property type="match status" value="1"/>
</dbReference>
<evidence type="ECO:0000256" key="3">
    <source>
        <dbReference type="ARBA" id="ARBA00023239"/>
    </source>
</evidence>
<evidence type="ECO:0000256" key="1">
    <source>
        <dbReference type="ARBA" id="ARBA00010936"/>
    </source>
</evidence>
<feature type="active site" description="Proton donor/acceptor" evidence="6">
    <location>
        <position position="95"/>
    </location>
</feature>
<dbReference type="SMART" id="SM01133">
    <property type="entry name" value="DeoC"/>
    <property type="match status" value="1"/>
</dbReference>
<dbReference type="EC" id="4.1.2.4" evidence="6"/>
<dbReference type="SUPFAM" id="SSF51569">
    <property type="entry name" value="Aldolase"/>
    <property type="match status" value="1"/>
</dbReference>
<dbReference type="PANTHER" id="PTHR10889:SF1">
    <property type="entry name" value="DEOXYRIBOSE-PHOSPHATE ALDOLASE"/>
    <property type="match status" value="1"/>
</dbReference>
<dbReference type="GO" id="GO:0004139">
    <property type="term" value="F:deoxyribose-phosphate aldolase activity"/>
    <property type="evidence" value="ECO:0007669"/>
    <property type="project" value="UniProtKB-UniRule"/>
</dbReference>
<dbReference type="PANTHER" id="PTHR10889">
    <property type="entry name" value="DEOXYRIBOSE-PHOSPHATE ALDOLASE"/>
    <property type="match status" value="1"/>
</dbReference>
<dbReference type="GO" id="GO:0009264">
    <property type="term" value="P:deoxyribonucleotide catabolic process"/>
    <property type="evidence" value="ECO:0007669"/>
    <property type="project" value="UniProtKB-UniRule"/>
</dbReference>
<dbReference type="CDD" id="cd00959">
    <property type="entry name" value="DeoC"/>
    <property type="match status" value="1"/>
</dbReference>
<dbReference type="InterPro" id="IPR002915">
    <property type="entry name" value="DeoC/FbaB/LacD_aldolase"/>
</dbReference>
<dbReference type="NCBIfam" id="TIGR00126">
    <property type="entry name" value="deoC"/>
    <property type="match status" value="1"/>
</dbReference>
<proteinExistence type="inferred from homology"/>
<comment type="similarity">
    <text evidence="1 6">Belongs to the DeoC/FbaB aldolase family. DeoC type 1 subfamily.</text>
</comment>
<comment type="pathway">
    <text evidence="6">Carbohydrate degradation; 2-deoxy-D-ribose 1-phosphate degradation; D-glyceraldehyde 3-phosphate and acetaldehyde from 2-deoxy-alpha-D-ribose 1-phosphate: step 2/2.</text>
</comment>
<dbReference type="Gene3D" id="3.20.20.70">
    <property type="entry name" value="Aldolase class I"/>
    <property type="match status" value="1"/>
</dbReference>
<dbReference type="HAMAP" id="MF_00114">
    <property type="entry name" value="DeoC_type1"/>
    <property type="match status" value="1"/>
</dbReference>
<feature type="active site" description="Proton donor/acceptor" evidence="6">
    <location>
        <position position="186"/>
    </location>
</feature>
<dbReference type="PIRSF" id="PIRSF001357">
    <property type="entry name" value="DeoC"/>
    <property type="match status" value="1"/>
</dbReference>
<evidence type="ECO:0000256" key="4">
    <source>
        <dbReference type="ARBA" id="ARBA00023270"/>
    </source>
</evidence>
<reference evidence="7 8" key="1">
    <citation type="submission" date="2022-12" db="EMBL/GenBank/DDBJ databases">
        <title>Metagenome assembled genome from gulf of manar.</title>
        <authorList>
            <person name="Kohli P."/>
            <person name="Pk S."/>
            <person name="Venkata Ramana C."/>
            <person name="Sasikala C."/>
        </authorList>
    </citation>
    <scope>NUCLEOTIDE SEQUENCE [LARGE SCALE GENOMIC DNA]</scope>
    <source>
        <strain evidence="7">JB008</strain>
    </source>
</reference>
<feature type="active site" description="Schiff-base intermediate with acetaldehyde" evidence="6">
    <location>
        <position position="157"/>
    </location>
</feature>
<dbReference type="GO" id="GO:0005737">
    <property type="term" value="C:cytoplasm"/>
    <property type="evidence" value="ECO:0007669"/>
    <property type="project" value="UniProtKB-SubCell"/>
</dbReference>
<sequence>MSLTNREIAQMMDLSCVQAFNTLDEIRDAAATAMKHDCICVFALPAHIPYLVDLLKERKDILIGGTVGFPDGAATTAGKVHEALELIEMGVNELDMVINIGWLKAGEYDLFANDIKQVIKAADGMPVKVILECHYLTREEIVKACEIAVECGASFVKTGTGWAPSGATVENIKLMSDTVGDSCKVKAAGGVRDKETLLAMHASGAVRFGVGARTALAILN</sequence>
<keyword evidence="2 6" id="KW-0963">Cytoplasm</keyword>
<dbReference type="InterPro" id="IPR028581">
    <property type="entry name" value="DeoC_typeI"/>
</dbReference>
<dbReference type="GO" id="GO:0016052">
    <property type="term" value="P:carbohydrate catabolic process"/>
    <property type="evidence" value="ECO:0007669"/>
    <property type="project" value="TreeGrafter"/>
</dbReference>
<evidence type="ECO:0000313" key="7">
    <source>
        <dbReference type="EMBL" id="MDC7227866.1"/>
    </source>
</evidence>
<keyword evidence="3 6" id="KW-0456">Lyase</keyword>
<dbReference type="GO" id="GO:0006018">
    <property type="term" value="P:2-deoxyribose 1-phosphate catabolic process"/>
    <property type="evidence" value="ECO:0007669"/>
    <property type="project" value="UniProtKB-UniRule"/>
</dbReference>
<name>A0AAJ1MLH7_9SPIO</name>
<protein>
    <recommendedName>
        <fullName evidence="6">Deoxyribose-phosphate aldolase</fullName>
        <shortName evidence="6">DERA</shortName>
        <ecNumber evidence="6">4.1.2.4</ecNumber>
    </recommendedName>
    <alternativeName>
        <fullName evidence="6">2-deoxy-D-ribose 5-phosphate aldolase</fullName>
    </alternativeName>
    <alternativeName>
        <fullName evidence="6">Phosphodeoxyriboaldolase</fullName>
        <shortName evidence="6">Deoxyriboaldolase</shortName>
    </alternativeName>
</protein>
<evidence type="ECO:0000256" key="5">
    <source>
        <dbReference type="ARBA" id="ARBA00048791"/>
    </source>
</evidence>
<evidence type="ECO:0000256" key="6">
    <source>
        <dbReference type="HAMAP-Rule" id="MF_00114"/>
    </source>
</evidence>
<gene>
    <name evidence="6 7" type="primary">deoC</name>
    <name evidence="7" type="ORF">PQJ61_13960</name>
</gene>
<comment type="function">
    <text evidence="6">Catalyzes a reversible aldol reaction between acetaldehyde and D-glyceraldehyde 3-phosphate to generate 2-deoxy-D-ribose 5-phosphate.</text>
</comment>
<comment type="caution">
    <text evidence="7">The sequence shown here is derived from an EMBL/GenBank/DDBJ whole genome shotgun (WGS) entry which is preliminary data.</text>
</comment>
<dbReference type="InterPro" id="IPR013785">
    <property type="entry name" value="Aldolase_TIM"/>
</dbReference>
<organism evidence="7 8">
    <name type="scientific">Candidatus Thalassospirochaeta sargassi</name>
    <dbReference type="NCBI Taxonomy" id="3119039"/>
    <lineage>
        <taxon>Bacteria</taxon>
        <taxon>Pseudomonadati</taxon>
        <taxon>Spirochaetota</taxon>
        <taxon>Spirochaetia</taxon>
        <taxon>Spirochaetales</taxon>
        <taxon>Spirochaetaceae</taxon>
        <taxon>Candidatus Thalassospirochaeta</taxon>
    </lineage>
</organism>
<evidence type="ECO:0000256" key="2">
    <source>
        <dbReference type="ARBA" id="ARBA00022490"/>
    </source>
</evidence>
<keyword evidence="4 6" id="KW-0704">Schiff base</keyword>
<dbReference type="AlphaFoldDB" id="A0AAJ1MLH7"/>
<evidence type="ECO:0000313" key="8">
    <source>
        <dbReference type="Proteomes" id="UP001221217"/>
    </source>
</evidence>
<dbReference type="EMBL" id="JAQQAL010000035">
    <property type="protein sequence ID" value="MDC7227866.1"/>
    <property type="molecule type" value="Genomic_DNA"/>
</dbReference>